<evidence type="ECO:0000313" key="2">
    <source>
        <dbReference type="EMBL" id="RDX93798.1"/>
    </source>
</evidence>
<reference evidence="2" key="1">
    <citation type="submission" date="2018-05" db="EMBL/GenBank/DDBJ databases">
        <title>Draft genome of Mucuna pruriens seed.</title>
        <authorList>
            <person name="Nnadi N.E."/>
            <person name="Vos R."/>
            <person name="Hasami M.H."/>
            <person name="Devisetty U.K."/>
            <person name="Aguiy J.C."/>
        </authorList>
    </citation>
    <scope>NUCLEOTIDE SEQUENCE [LARGE SCALE GENOMIC DNA]</scope>
    <source>
        <strain evidence="2">JCA_2017</strain>
    </source>
</reference>
<dbReference type="EMBL" id="QJKJ01004526">
    <property type="protein sequence ID" value="RDX93798.1"/>
    <property type="molecule type" value="Genomic_DNA"/>
</dbReference>
<evidence type="ECO:0000313" key="3">
    <source>
        <dbReference type="Proteomes" id="UP000257109"/>
    </source>
</evidence>
<feature type="non-terminal residue" evidence="2">
    <location>
        <position position="1"/>
    </location>
</feature>
<feature type="compositionally biased region" description="Low complexity" evidence="1">
    <location>
        <begin position="11"/>
        <end position="20"/>
    </location>
</feature>
<organism evidence="2 3">
    <name type="scientific">Mucuna pruriens</name>
    <name type="common">Velvet bean</name>
    <name type="synonym">Dolichos pruriens</name>
    <dbReference type="NCBI Taxonomy" id="157652"/>
    <lineage>
        <taxon>Eukaryota</taxon>
        <taxon>Viridiplantae</taxon>
        <taxon>Streptophyta</taxon>
        <taxon>Embryophyta</taxon>
        <taxon>Tracheophyta</taxon>
        <taxon>Spermatophyta</taxon>
        <taxon>Magnoliopsida</taxon>
        <taxon>eudicotyledons</taxon>
        <taxon>Gunneridae</taxon>
        <taxon>Pentapetalae</taxon>
        <taxon>rosids</taxon>
        <taxon>fabids</taxon>
        <taxon>Fabales</taxon>
        <taxon>Fabaceae</taxon>
        <taxon>Papilionoideae</taxon>
        <taxon>50 kb inversion clade</taxon>
        <taxon>NPAAA clade</taxon>
        <taxon>indigoferoid/millettioid clade</taxon>
        <taxon>Phaseoleae</taxon>
        <taxon>Mucuna</taxon>
    </lineage>
</organism>
<dbReference type="OrthoDB" id="1934635at2759"/>
<gene>
    <name evidence="2" type="ORF">CR513_23886</name>
</gene>
<keyword evidence="3" id="KW-1185">Reference proteome</keyword>
<feature type="compositionally biased region" description="Basic and acidic residues" evidence="1">
    <location>
        <begin position="1"/>
        <end position="10"/>
    </location>
</feature>
<dbReference type="AlphaFoldDB" id="A0A371GTC9"/>
<protein>
    <submittedName>
        <fullName evidence="2">Uncharacterized protein</fullName>
    </submittedName>
</protein>
<comment type="caution">
    <text evidence="2">The sequence shown here is derived from an EMBL/GenBank/DDBJ whole genome shotgun (WGS) entry which is preliminary data.</text>
</comment>
<name>A0A371GTC9_MUCPR</name>
<feature type="region of interest" description="Disordered" evidence="1">
    <location>
        <begin position="1"/>
        <end position="26"/>
    </location>
</feature>
<proteinExistence type="predicted"/>
<dbReference type="Proteomes" id="UP000257109">
    <property type="component" value="Unassembled WGS sequence"/>
</dbReference>
<sequence length="99" mass="11329">MDRESSREESSSISEGDSSRNYSPNEGDLLMVSRLMSAQVDEDGFQEMLESYQELFPKDIPRNLPPIRGIEHHIDFTLGSTFLNKVAYKANPKESKEFQ</sequence>
<accession>A0A371GTC9</accession>
<evidence type="ECO:0000256" key="1">
    <source>
        <dbReference type="SAM" id="MobiDB-lite"/>
    </source>
</evidence>